<dbReference type="Proteomes" id="UP000183859">
    <property type="component" value="Chromosome"/>
</dbReference>
<dbReference type="CDD" id="cd07996">
    <property type="entry name" value="WGR_MMR_like"/>
    <property type="match status" value="1"/>
</dbReference>
<dbReference type="SUPFAM" id="SSF142921">
    <property type="entry name" value="WGR domain-like"/>
    <property type="match status" value="1"/>
</dbReference>
<organism evidence="2 3">
    <name type="scientific">Phaeobacter porticola</name>
    <dbReference type="NCBI Taxonomy" id="1844006"/>
    <lineage>
        <taxon>Bacteria</taxon>
        <taxon>Pseudomonadati</taxon>
        <taxon>Pseudomonadota</taxon>
        <taxon>Alphaproteobacteria</taxon>
        <taxon>Rhodobacterales</taxon>
        <taxon>Roseobacteraceae</taxon>
        <taxon>Phaeobacter</taxon>
    </lineage>
</organism>
<evidence type="ECO:0000313" key="2">
    <source>
        <dbReference type="EMBL" id="APG46325.1"/>
    </source>
</evidence>
<dbReference type="OrthoDB" id="5801306at2"/>
<dbReference type="InterPro" id="IPR036930">
    <property type="entry name" value="WGR_dom_sf"/>
</dbReference>
<dbReference type="Pfam" id="PF05406">
    <property type="entry name" value="WGR"/>
    <property type="match status" value="1"/>
</dbReference>
<evidence type="ECO:0000259" key="1">
    <source>
        <dbReference type="PROSITE" id="PS51977"/>
    </source>
</evidence>
<dbReference type="EMBL" id="CP016364">
    <property type="protein sequence ID" value="APG46325.1"/>
    <property type="molecule type" value="Genomic_DNA"/>
</dbReference>
<protein>
    <submittedName>
        <fullName evidence="2">WGR domain protein</fullName>
    </submittedName>
</protein>
<gene>
    <name evidence="2" type="ORF">PhaeoP97_00895</name>
</gene>
<accession>A0A1L3I2J0</accession>
<name>A0A1L3I2J0_9RHOB</name>
<dbReference type="InterPro" id="IPR008893">
    <property type="entry name" value="WGR_domain"/>
</dbReference>
<sequence>MQIRLEKFDYHEGQHRYCVLSLSQTLFGEWCVEQINGPLGEAGGQQRRSYFTSRESALAAAEKDRARHIKRGFVPIPVQLGLF</sequence>
<dbReference type="InterPro" id="IPR049809">
    <property type="entry name" value="YehF/YfeS-like_WGR"/>
</dbReference>
<dbReference type="KEGG" id="php:PhaeoP97_00895"/>
<proteinExistence type="predicted"/>
<reference evidence="3" key="1">
    <citation type="submission" date="2016-07" db="EMBL/GenBank/DDBJ databases">
        <title>Phaeobacter portensis sp. nov., a tropodithietic acid producing bacterium isolated from a German harbor.</title>
        <authorList>
            <person name="Freese H.M."/>
            <person name="Bunk B."/>
            <person name="Breider S."/>
            <person name="Brinkhoff T."/>
        </authorList>
    </citation>
    <scope>NUCLEOTIDE SEQUENCE [LARGE SCALE GENOMIC DNA]</scope>
    <source>
        <strain evidence="3">P97</strain>
    </source>
</reference>
<dbReference type="PROSITE" id="PS51977">
    <property type="entry name" value="WGR"/>
    <property type="match status" value="1"/>
</dbReference>
<evidence type="ECO:0000313" key="3">
    <source>
        <dbReference type="Proteomes" id="UP000183859"/>
    </source>
</evidence>
<dbReference type="AlphaFoldDB" id="A0A1L3I2J0"/>
<dbReference type="RefSeq" id="WP_072504046.1">
    <property type="nucleotide sequence ID" value="NZ_CP016364.1"/>
</dbReference>
<feature type="domain" description="WGR" evidence="1">
    <location>
        <begin position="1"/>
        <end position="83"/>
    </location>
</feature>
<keyword evidence="3" id="KW-1185">Reference proteome</keyword>